<sequence>MTILVLQTRKNDEKRLKLVRRSECNLKNVYVRTLLTIVKLFLDTYTIYLQEGNVIRTIFESHLNV</sequence>
<dbReference type="WBParaSite" id="BPAG_0001373301-mRNA-1">
    <property type="protein sequence ID" value="BPAG_0001373301-mRNA-1"/>
    <property type="gene ID" value="BPAG_0001373301"/>
</dbReference>
<keyword evidence="2" id="KW-1185">Reference proteome</keyword>
<dbReference type="Proteomes" id="UP000278627">
    <property type="component" value="Unassembled WGS sequence"/>
</dbReference>
<evidence type="ECO:0000313" key="2">
    <source>
        <dbReference type="Proteomes" id="UP000278627"/>
    </source>
</evidence>
<evidence type="ECO:0000313" key="3">
    <source>
        <dbReference type="WBParaSite" id="BPAG_0001373301-mRNA-1"/>
    </source>
</evidence>
<organism evidence="3">
    <name type="scientific">Brugia pahangi</name>
    <name type="common">Filarial nematode worm</name>
    <dbReference type="NCBI Taxonomy" id="6280"/>
    <lineage>
        <taxon>Eukaryota</taxon>
        <taxon>Metazoa</taxon>
        <taxon>Ecdysozoa</taxon>
        <taxon>Nematoda</taxon>
        <taxon>Chromadorea</taxon>
        <taxon>Rhabditida</taxon>
        <taxon>Spirurina</taxon>
        <taxon>Spiruromorpha</taxon>
        <taxon>Filarioidea</taxon>
        <taxon>Onchocercidae</taxon>
        <taxon>Brugia</taxon>
    </lineage>
</organism>
<proteinExistence type="predicted"/>
<reference evidence="1 2" key="2">
    <citation type="submission" date="2018-11" db="EMBL/GenBank/DDBJ databases">
        <authorList>
            <consortium name="Pathogen Informatics"/>
        </authorList>
    </citation>
    <scope>NUCLEOTIDE SEQUENCE [LARGE SCALE GENOMIC DNA]</scope>
</reference>
<name>A0A0N4TXM9_BRUPA</name>
<dbReference type="EMBL" id="UZAD01013426">
    <property type="protein sequence ID" value="VDN94846.1"/>
    <property type="molecule type" value="Genomic_DNA"/>
</dbReference>
<accession>A0A0N4TXM9</accession>
<evidence type="ECO:0000313" key="1">
    <source>
        <dbReference type="EMBL" id="VDN94846.1"/>
    </source>
</evidence>
<protein>
    <submittedName>
        <fullName evidence="1 3">Uncharacterized protein</fullName>
    </submittedName>
</protein>
<dbReference type="AlphaFoldDB" id="A0A0N4TXM9"/>
<reference evidence="3" key="1">
    <citation type="submission" date="2017-02" db="UniProtKB">
        <authorList>
            <consortium name="WormBaseParasite"/>
        </authorList>
    </citation>
    <scope>IDENTIFICATION</scope>
</reference>
<gene>
    <name evidence="1" type="ORF">BPAG_LOCUS13661</name>
</gene>